<feature type="transmembrane region" description="Helical" evidence="1">
    <location>
        <begin position="93"/>
        <end position="113"/>
    </location>
</feature>
<dbReference type="AlphaFoldDB" id="A0A8J3MCC8"/>
<name>A0A8J3MCC8_9RHOB</name>
<keyword evidence="1" id="KW-0812">Transmembrane</keyword>
<accession>A0A8J3MCC8</accession>
<dbReference type="NCBIfam" id="TIGR00843">
    <property type="entry name" value="benE"/>
    <property type="match status" value="1"/>
</dbReference>
<feature type="transmembrane region" description="Helical" evidence="1">
    <location>
        <begin position="291"/>
        <end position="314"/>
    </location>
</feature>
<evidence type="ECO:0000256" key="1">
    <source>
        <dbReference type="SAM" id="Phobius"/>
    </source>
</evidence>
<dbReference type="GO" id="GO:0042925">
    <property type="term" value="F:benzoate transmembrane transporter activity"/>
    <property type="evidence" value="ECO:0007669"/>
    <property type="project" value="InterPro"/>
</dbReference>
<feature type="transmembrane region" description="Helical" evidence="1">
    <location>
        <begin position="45"/>
        <end position="65"/>
    </location>
</feature>
<dbReference type="EMBL" id="BNAP01000003">
    <property type="protein sequence ID" value="GHG85276.1"/>
    <property type="molecule type" value="Genomic_DNA"/>
</dbReference>
<dbReference type="RefSeq" id="WP_035366085.1">
    <property type="nucleotide sequence ID" value="NZ_BNAP01000003.1"/>
</dbReference>
<dbReference type="PANTHER" id="PTHR30199:SF0">
    <property type="entry name" value="INNER MEMBRANE PROTEIN YDCO"/>
    <property type="match status" value="1"/>
</dbReference>
<organism evidence="2 3">
    <name type="scientific">Pseudodonghicola xiamenensis</name>
    <dbReference type="NCBI Taxonomy" id="337702"/>
    <lineage>
        <taxon>Bacteria</taxon>
        <taxon>Pseudomonadati</taxon>
        <taxon>Pseudomonadota</taxon>
        <taxon>Alphaproteobacteria</taxon>
        <taxon>Rhodobacterales</taxon>
        <taxon>Paracoccaceae</taxon>
        <taxon>Pseudodonghicola</taxon>
    </lineage>
</organism>
<dbReference type="Proteomes" id="UP000611500">
    <property type="component" value="Unassembled WGS sequence"/>
</dbReference>
<dbReference type="InterPro" id="IPR004711">
    <property type="entry name" value="Benzoate_Transporter"/>
</dbReference>
<feature type="transmembrane region" description="Helical" evidence="1">
    <location>
        <begin position="133"/>
        <end position="163"/>
    </location>
</feature>
<evidence type="ECO:0000313" key="2">
    <source>
        <dbReference type="EMBL" id="GHG85276.1"/>
    </source>
</evidence>
<keyword evidence="1" id="KW-0472">Membrane</keyword>
<keyword evidence="3" id="KW-1185">Reference proteome</keyword>
<feature type="transmembrane region" description="Helical" evidence="1">
    <location>
        <begin position="170"/>
        <end position="188"/>
    </location>
</feature>
<feature type="transmembrane region" description="Helical" evidence="1">
    <location>
        <begin position="208"/>
        <end position="237"/>
    </location>
</feature>
<keyword evidence="1" id="KW-1133">Transmembrane helix</keyword>
<sequence>MSPLFRDFSLSSVTSGLLSAFVGFSSSFAVIVQGLTAVGASPAQASSGLMMAAVAMGLAGIVLSLRHKMPLSVAWTTPGAAFLATLQAPEGGFAVTVGAFMLAAALCILAGLWRPLGRLAESIPMTLANAMLAGILLPLCLAPFRAMGLLPEIALPIFLAWAIMARINRLLAVPAAVVVAATLVASGLEPGAFAPEQLWSGPVFVMPQLTLAAVVGIALPMFVLTMASQNVAGIAVLKSFGYTPKAGPLISFTGLAALLSAPFGSPGVNMAAITAALCAGPEAHPDPDRRYWAAIVAGIGYIVMGLGAALAVALMAVAPPAVIAAVAGLALMGALTGSLTASIAQPEAREASVITVLITASGLSFFGIGAAFWGLIAGAALYAWDTRKLRRAATAEAAE</sequence>
<evidence type="ECO:0000313" key="3">
    <source>
        <dbReference type="Proteomes" id="UP000611500"/>
    </source>
</evidence>
<proteinExistence type="predicted"/>
<reference evidence="2" key="1">
    <citation type="journal article" date="2014" name="Int. J. Syst. Evol. Microbiol.">
        <title>Complete genome sequence of Corynebacterium casei LMG S-19264T (=DSM 44701T), isolated from a smear-ripened cheese.</title>
        <authorList>
            <consortium name="US DOE Joint Genome Institute (JGI-PGF)"/>
            <person name="Walter F."/>
            <person name="Albersmeier A."/>
            <person name="Kalinowski J."/>
            <person name="Ruckert C."/>
        </authorList>
    </citation>
    <scope>NUCLEOTIDE SEQUENCE</scope>
    <source>
        <strain evidence="2">CGMCC 1.7081</strain>
    </source>
</reference>
<reference evidence="2" key="2">
    <citation type="submission" date="2020-09" db="EMBL/GenBank/DDBJ databases">
        <authorList>
            <person name="Sun Q."/>
            <person name="Zhou Y."/>
        </authorList>
    </citation>
    <scope>NUCLEOTIDE SEQUENCE</scope>
    <source>
        <strain evidence="2">CGMCC 1.7081</strain>
    </source>
</reference>
<gene>
    <name evidence="2" type="ORF">GCM10010961_12220</name>
</gene>
<feature type="transmembrane region" description="Helical" evidence="1">
    <location>
        <begin position="249"/>
        <end position="271"/>
    </location>
</feature>
<protein>
    <submittedName>
        <fullName evidence="2">Benzoate transporter</fullName>
    </submittedName>
</protein>
<feature type="transmembrane region" description="Helical" evidence="1">
    <location>
        <begin position="356"/>
        <end position="384"/>
    </location>
</feature>
<dbReference type="GO" id="GO:0005886">
    <property type="term" value="C:plasma membrane"/>
    <property type="evidence" value="ECO:0007669"/>
    <property type="project" value="TreeGrafter"/>
</dbReference>
<dbReference type="Pfam" id="PF03594">
    <property type="entry name" value="BenE"/>
    <property type="match status" value="1"/>
</dbReference>
<feature type="transmembrane region" description="Helical" evidence="1">
    <location>
        <begin position="321"/>
        <end position="344"/>
    </location>
</feature>
<dbReference type="PANTHER" id="PTHR30199">
    <property type="entry name" value="MFS FAMILY TRANSPORTER, PREDICTED SUBSTRATE BENZOATE"/>
    <property type="match status" value="1"/>
</dbReference>
<comment type="caution">
    <text evidence="2">The sequence shown here is derived from an EMBL/GenBank/DDBJ whole genome shotgun (WGS) entry which is preliminary data.</text>
</comment>